<keyword evidence="4 7" id="KW-0067">ATP-binding</keyword>
<dbReference type="FunFam" id="1.10.510.10:FF:000571">
    <property type="entry name" value="Maternal embryonic leucine zipper kinase"/>
    <property type="match status" value="1"/>
</dbReference>
<dbReference type="SUPFAM" id="SSF56112">
    <property type="entry name" value="Protein kinase-like (PK-like)"/>
    <property type="match status" value="1"/>
</dbReference>
<dbReference type="CDD" id="cd05117">
    <property type="entry name" value="STKc_CAMK"/>
    <property type="match status" value="1"/>
</dbReference>
<dbReference type="Pfam" id="PF01490">
    <property type="entry name" value="Aa_trans"/>
    <property type="match status" value="1"/>
</dbReference>
<feature type="transmembrane region" description="Helical" evidence="8">
    <location>
        <begin position="179"/>
        <end position="196"/>
    </location>
</feature>
<evidence type="ECO:0000256" key="5">
    <source>
        <dbReference type="ARBA" id="ARBA00022989"/>
    </source>
</evidence>
<dbReference type="InterPro" id="IPR017441">
    <property type="entry name" value="Protein_kinase_ATP_BS"/>
</dbReference>
<dbReference type="Gene3D" id="3.30.200.20">
    <property type="entry name" value="Phosphorylase Kinase, domain 1"/>
    <property type="match status" value="1"/>
</dbReference>
<evidence type="ECO:0000256" key="7">
    <source>
        <dbReference type="PROSITE-ProRule" id="PRU10141"/>
    </source>
</evidence>
<evidence type="ECO:0000259" key="9">
    <source>
        <dbReference type="PROSITE" id="PS50011"/>
    </source>
</evidence>
<evidence type="ECO:0000256" key="2">
    <source>
        <dbReference type="ARBA" id="ARBA00022692"/>
    </source>
</evidence>
<dbReference type="Gene3D" id="1.10.510.10">
    <property type="entry name" value="Transferase(Phosphotransferase) domain 1"/>
    <property type="match status" value="1"/>
</dbReference>
<dbReference type="InterPro" id="IPR013057">
    <property type="entry name" value="AA_transpt_TM"/>
</dbReference>
<feature type="transmembrane region" description="Helical" evidence="8">
    <location>
        <begin position="372"/>
        <end position="396"/>
    </location>
</feature>
<proteinExistence type="predicted"/>
<evidence type="ECO:0000256" key="3">
    <source>
        <dbReference type="ARBA" id="ARBA00022741"/>
    </source>
</evidence>
<dbReference type="InterPro" id="IPR011009">
    <property type="entry name" value="Kinase-like_dom_sf"/>
</dbReference>
<gene>
    <name evidence="10" type="ORF">PBS003_LOCUS7954</name>
</gene>
<feature type="domain" description="Protein kinase" evidence="9">
    <location>
        <begin position="428"/>
        <end position="691"/>
    </location>
</feature>
<dbReference type="PROSITE" id="PS00107">
    <property type="entry name" value="PROTEIN_KINASE_ATP"/>
    <property type="match status" value="1"/>
</dbReference>
<dbReference type="PROSITE" id="PS00108">
    <property type="entry name" value="PROTEIN_KINASE_ST"/>
    <property type="match status" value="1"/>
</dbReference>
<keyword evidence="3 7" id="KW-0547">Nucleotide-binding</keyword>
<keyword evidence="5 8" id="KW-1133">Transmembrane helix</keyword>
<dbReference type="GO" id="GO:0004672">
    <property type="term" value="F:protein kinase activity"/>
    <property type="evidence" value="ECO:0007669"/>
    <property type="project" value="InterPro"/>
</dbReference>
<reference evidence="10" key="1">
    <citation type="submission" date="2021-11" db="EMBL/GenBank/DDBJ databases">
        <authorList>
            <person name="Islam A."/>
            <person name="Islam S."/>
            <person name="Flora M.S."/>
            <person name="Rahman M."/>
            <person name="Ziaur R.M."/>
            <person name="Epstein J.H."/>
            <person name="Hassan M."/>
            <person name="Klassen M."/>
            <person name="Woodard K."/>
            <person name="Webb A."/>
            <person name="Webby R.J."/>
            <person name="El Zowalaty M.E."/>
        </authorList>
    </citation>
    <scope>NUCLEOTIDE SEQUENCE</scope>
    <source>
        <strain evidence="10">Pbs3</strain>
    </source>
</reference>
<dbReference type="InterPro" id="IPR000719">
    <property type="entry name" value="Prot_kinase_dom"/>
</dbReference>
<dbReference type="Proteomes" id="UP001160483">
    <property type="component" value="Unassembled WGS sequence"/>
</dbReference>
<feature type="transmembrane region" description="Helical" evidence="8">
    <location>
        <begin position="292"/>
        <end position="316"/>
    </location>
</feature>
<evidence type="ECO:0000256" key="1">
    <source>
        <dbReference type="ARBA" id="ARBA00004370"/>
    </source>
</evidence>
<keyword evidence="2 8" id="KW-0812">Transmembrane</keyword>
<dbReference type="GO" id="GO:0016020">
    <property type="term" value="C:membrane"/>
    <property type="evidence" value="ECO:0007669"/>
    <property type="project" value="UniProtKB-SubCell"/>
</dbReference>
<evidence type="ECO:0000256" key="6">
    <source>
        <dbReference type="ARBA" id="ARBA00023136"/>
    </source>
</evidence>
<dbReference type="AlphaFoldDB" id="A0AAU9LKB9"/>
<dbReference type="EMBL" id="CAKKTJ010000328">
    <property type="protein sequence ID" value="CAH0481348.1"/>
    <property type="molecule type" value="Genomic_DNA"/>
</dbReference>
<keyword evidence="6 8" id="KW-0472">Membrane</keyword>
<organism evidence="10 11">
    <name type="scientific">Peronospora belbahrii</name>
    <dbReference type="NCBI Taxonomy" id="622444"/>
    <lineage>
        <taxon>Eukaryota</taxon>
        <taxon>Sar</taxon>
        <taxon>Stramenopiles</taxon>
        <taxon>Oomycota</taxon>
        <taxon>Peronosporomycetes</taxon>
        <taxon>Peronosporales</taxon>
        <taxon>Peronosporaceae</taxon>
        <taxon>Peronospora</taxon>
    </lineage>
</organism>
<sequence>MIEAIAGVNALKRRAREIGTTVSNDGEKLLLDELSDSDDGDVHTEFMPLVVTNEKQDIPEQELRTRHKKLRFHFDLSKKIELAEMAELLFSHHGIIAFYACVTVYLYGDLAIYAVAVPKSLREIICPRPSADAIVWECSERLNSSDLYRLFVVLFGLLLSPFTFGHVHKTRTLQLVSTVIRHASFGLMIVLASFGIARGHGRSLADVVSYEKSSNIATFFGVCIYSFMCHHSVPGLIAPVTDKRKVSTILSAAFMAVLSVYFVLSVSATFRFQPNDVEDVYTLNFKNYPVQAFGYFLSLFPVFTLSASFPLICITLRENIRHLASRMSGSTPASDITSPNGLCDFLKINMYALVALLPPLVVAFFTEDVSMLVGFTGAYAGLGIQWIVPTCLVFYLRHCLAMEWKQMHPMDMTVTHRDFVAICGNKNRYASDLIGRGAFSLVYLCRRKETQQIFAVKVINKALCVKKKTLRDEITVLLRVKHANIISLEEVYESDQELLLVMERVTGGELFDRIVRVGVYSERQAAEIVTNVLQALNYLHSCHILHRDIKPENILLASGDSGDIKLSDFGIAKILEDEDDGARSRGRAYTSCGTDYYVAPEVLNGEGYDSKVDLWSLGVVLYIMLCGFPPFAEDENGLESVYLKIRSGALDFPHPYWTNVSDGAKDLIRNLLDVSPQDRFSAAQALNHPWIKGEYSEQPLSSAILEMKRFNQKRRFN</sequence>
<evidence type="ECO:0000313" key="10">
    <source>
        <dbReference type="EMBL" id="CAH0481348.1"/>
    </source>
</evidence>
<dbReference type="PANTHER" id="PTHR24347">
    <property type="entry name" value="SERINE/THREONINE-PROTEIN KINASE"/>
    <property type="match status" value="1"/>
</dbReference>
<dbReference type="InterPro" id="IPR008271">
    <property type="entry name" value="Ser/Thr_kinase_AS"/>
</dbReference>
<dbReference type="PROSITE" id="PS50011">
    <property type="entry name" value="PROTEIN_KINASE_DOM"/>
    <property type="match status" value="1"/>
</dbReference>
<evidence type="ECO:0000256" key="8">
    <source>
        <dbReference type="SAM" id="Phobius"/>
    </source>
</evidence>
<feature type="binding site" evidence="7">
    <location>
        <position position="467"/>
    </location>
    <ligand>
        <name>ATP</name>
        <dbReference type="ChEBI" id="CHEBI:30616"/>
    </ligand>
</feature>
<comment type="caution">
    <text evidence="10">The sequence shown here is derived from an EMBL/GenBank/DDBJ whole genome shotgun (WGS) entry which is preliminary data.</text>
</comment>
<dbReference type="SMART" id="SM00220">
    <property type="entry name" value="S_TKc"/>
    <property type="match status" value="1"/>
</dbReference>
<feature type="transmembrane region" description="Helical" evidence="8">
    <location>
        <begin position="88"/>
        <end position="108"/>
    </location>
</feature>
<comment type="subcellular location">
    <subcellularLocation>
        <location evidence="1">Membrane</location>
    </subcellularLocation>
</comment>
<name>A0AAU9LKB9_9STRA</name>
<feature type="transmembrane region" description="Helical" evidence="8">
    <location>
        <begin position="216"/>
        <end position="237"/>
    </location>
</feature>
<evidence type="ECO:0000256" key="4">
    <source>
        <dbReference type="ARBA" id="ARBA00022840"/>
    </source>
</evidence>
<accession>A0AAU9LKB9</accession>
<feature type="transmembrane region" description="Helical" evidence="8">
    <location>
        <begin position="249"/>
        <end position="272"/>
    </location>
</feature>
<evidence type="ECO:0000313" key="11">
    <source>
        <dbReference type="Proteomes" id="UP001160483"/>
    </source>
</evidence>
<dbReference type="GO" id="GO:0005524">
    <property type="term" value="F:ATP binding"/>
    <property type="evidence" value="ECO:0007669"/>
    <property type="project" value="UniProtKB-UniRule"/>
</dbReference>
<feature type="transmembrane region" description="Helical" evidence="8">
    <location>
        <begin position="147"/>
        <end position="167"/>
    </location>
</feature>
<feature type="transmembrane region" description="Helical" evidence="8">
    <location>
        <begin position="348"/>
        <end position="366"/>
    </location>
</feature>
<dbReference type="Pfam" id="PF00069">
    <property type="entry name" value="Pkinase"/>
    <property type="match status" value="1"/>
</dbReference>
<protein>
    <recommendedName>
        <fullName evidence="9">Protein kinase domain-containing protein</fullName>
    </recommendedName>
</protein>